<name>A0ABN9LBI1_9NEOB</name>
<keyword evidence="3" id="KW-1185">Reference proteome</keyword>
<proteinExistence type="predicted"/>
<dbReference type="Proteomes" id="UP001176940">
    <property type="component" value="Unassembled WGS sequence"/>
</dbReference>
<reference evidence="2" key="1">
    <citation type="submission" date="2023-07" db="EMBL/GenBank/DDBJ databases">
        <authorList>
            <person name="Stuckert A."/>
        </authorList>
    </citation>
    <scope>NUCLEOTIDE SEQUENCE</scope>
</reference>
<evidence type="ECO:0000313" key="3">
    <source>
        <dbReference type="Proteomes" id="UP001176940"/>
    </source>
</evidence>
<feature type="region of interest" description="Disordered" evidence="1">
    <location>
        <begin position="134"/>
        <end position="221"/>
    </location>
</feature>
<sequence length="245" mass="26791">MTSDAGDMHAAADPSCQPHIGRRLLTIDVRAQARTPPQAGCAVRRISRGLAQRFGVQRSSTQIRKKLADLRYRSSERIASIRSQSLPHRGSIDEDVVVIEASSTPQVPGNNEEINVTSTDSEVEIVTVGESYRSRSSLGHSRSHWGQSSSSQSGRSQEHRSRSRVSTVIQPLRQNATEVVDLTVDEDDPTVVPTTSGRTESQPVSTVSSDSSTSEPASDAVSGPWWVRHRFLMLLLSHQVTVQQV</sequence>
<evidence type="ECO:0000313" key="2">
    <source>
        <dbReference type="EMBL" id="CAJ0938118.1"/>
    </source>
</evidence>
<dbReference type="EMBL" id="CAUEEQ010014110">
    <property type="protein sequence ID" value="CAJ0938118.1"/>
    <property type="molecule type" value="Genomic_DNA"/>
</dbReference>
<comment type="caution">
    <text evidence="2">The sequence shown here is derived from an EMBL/GenBank/DDBJ whole genome shotgun (WGS) entry which is preliminary data.</text>
</comment>
<dbReference type="PANTHER" id="PTHR16200">
    <property type="entry name" value="RING ZINC FINGER"/>
    <property type="match status" value="1"/>
</dbReference>
<feature type="compositionally biased region" description="Polar residues" evidence="1">
    <location>
        <begin position="165"/>
        <end position="176"/>
    </location>
</feature>
<organism evidence="2 3">
    <name type="scientific">Ranitomeya imitator</name>
    <name type="common">mimic poison frog</name>
    <dbReference type="NCBI Taxonomy" id="111125"/>
    <lineage>
        <taxon>Eukaryota</taxon>
        <taxon>Metazoa</taxon>
        <taxon>Chordata</taxon>
        <taxon>Craniata</taxon>
        <taxon>Vertebrata</taxon>
        <taxon>Euteleostomi</taxon>
        <taxon>Amphibia</taxon>
        <taxon>Batrachia</taxon>
        <taxon>Anura</taxon>
        <taxon>Neobatrachia</taxon>
        <taxon>Hyloidea</taxon>
        <taxon>Dendrobatidae</taxon>
        <taxon>Dendrobatinae</taxon>
        <taxon>Ranitomeya</taxon>
    </lineage>
</organism>
<evidence type="ECO:0000256" key="1">
    <source>
        <dbReference type="SAM" id="MobiDB-lite"/>
    </source>
</evidence>
<accession>A0ABN9LBI1</accession>
<gene>
    <name evidence="2" type="ORF">RIMI_LOCUS7442744</name>
</gene>
<feature type="compositionally biased region" description="Low complexity" evidence="1">
    <location>
        <begin position="134"/>
        <end position="155"/>
    </location>
</feature>
<feature type="compositionally biased region" description="Low complexity" evidence="1">
    <location>
        <begin position="190"/>
        <end position="220"/>
    </location>
</feature>
<protein>
    <submittedName>
        <fullName evidence="2">Uncharacterized protein</fullName>
    </submittedName>
</protein>
<dbReference type="InterPro" id="IPR051073">
    <property type="entry name" value="ZNRF3_Arkadia_E3_ligases"/>
</dbReference>